<sequence>MTNLNYTLARSAILRFFAELSYKKAARWRRAFFLNHSMDAMA</sequence>
<dbReference type="AlphaFoldDB" id="A0A1M6ZGZ5"/>
<evidence type="ECO:0000313" key="1">
    <source>
        <dbReference type="EMBL" id="SHL29605.1"/>
    </source>
</evidence>
<dbReference type="EMBL" id="FQZU01000058">
    <property type="protein sequence ID" value="SHL29605.1"/>
    <property type="molecule type" value="Genomic_DNA"/>
</dbReference>
<dbReference type="Proteomes" id="UP000183994">
    <property type="component" value="Unassembled WGS sequence"/>
</dbReference>
<organism evidence="1 2">
    <name type="scientific">Desulfatibacillum alkenivorans DSM 16219</name>
    <dbReference type="NCBI Taxonomy" id="1121393"/>
    <lineage>
        <taxon>Bacteria</taxon>
        <taxon>Pseudomonadati</taxon>
        <taxon>Thermodesulfobacteriota</taxon>
        <taxon>Desulfobacteria</taxon>
        <taxon>Desulfobacterales</taxon>
        <taxon>Desulfatibacillaceae</taxon>
        <taxon>Desulfatibacillum</taxon>
    </lineage>
</organism>
<reference evidence="2" key="1">
    <citation type="submission" date="2016-11" db="EMBL/GenBank/DDBJ databases">
        <authorList>
            <person name="Varghese N."/>
            <person name="Submissions S."/>
        </authorList>
    </citation>
    <scope>NUCLEOTIDE SEQUENCE [LARGE SCALE GENOMIC DNA]</scope>
    <source>
        <strain evidence="2">DSM 16219</strain>
    </source>
</reference>
<proteinExistence type="predicted"/>
<gene>
    <name evidence="1" type="ORF">SAMN02745216_04966</name>
</gene>
<protein>
    <submittedName>
        <fullName evidence="1">Uncharacterized protein</fullName>
    </submittedName>
</protein>
<accession>A0A1M6ZGZ5</accession>
<evidence type="ECO:0000313" key="2">
    <source>
        <dbReference type="Proteomes" id="UP000183994"/>
    </source>
</evidence>
<name>A0A1M6ZGZ5_9BACT</name>
<keyword evidence="2" id="KW-1185">Reference proteome</keyword>